<evidence type="ECO:0000256" key="1">
    <source>
        <dbReference type="ARBA" id="ARBA00004651"/>
    </source>
</evidence>
<dbReference type="PIRSF" id="PIRSF500217">
    <property type="entry name" value="AlgI"/>
    <property type="match status" value="1"/>
</dbReference>
<evidence type="ECO:0000256" key="4">
    <source>
        <dbReference type="ARBA" id="ARBA00022692"/>
    </source>
</evidence>
<dbReference type="EMBL" id="CP001810">
    <property type="protein sequence ID" value="ADL33217.1"/>
    <property type="molecule type" value="Genomic_DNA"/>
</dbReference>
<feature type="transmembrane region" description="Helical" evidence="8">
    <location>
        <begin position="355"/>
        <end position="372"/>
    </location>
</feature>
<dbReference type="Pfam" id="PF03062">
    <property type="entry name" value="MBOAT"/>
    <property type="match status" value="1"/>
</dbReference>
<evidence type="ECO:0000256" key="6">
    <source>
        <dbReference type="ARBA" id="ARBA00023136"/>
    </source>
</evidence>
<comment type="subcellular location">
    <subcellularLocation>
        <location evidence="1">Cell membrane</location>
        <topology evidence="1">Multi-pass membrane protein</topology>
    </subcellularLocation>
</comment>
<keyword evidence="4 8" id="KW-0812">Transmembrane</keyword>
<feature type="transmembrane region" description="Helical" evidence="8">
    <location>
        <begin position="145"/>
        <end position="165"/>
    </location>
</feature>
<evidence type="ECO:0000313" key="9">
    <source>
        <dbReference type="EMBL" id="ADL33217.1"/>
    </source>
</evidence>
<reference evidence="9 10" key="1">
    <citation type="journal article" date="2010" name="PLoS ONE">
        <title>The glycobiome of the rumen bacterium Butyrivibrio proteoclasticus B316(T) highlights adaptation to a polysaccharide-rich environment.</title>
        <authorList>
            <person name="Kelly W.J."/>
            <person name="Leahy S.C."/>
            <person name="Altermann E."/>
            <person name="Yeoman C.J."/>
            <person name="Dunne J.C."/>
            <person name="Kong Z."/>
            <person name="Pacheco D.M."/>
            <person name="Li D."/>
            <person name="Noel S.J."/>
            <person name="Moon C.D."/>
            <person name="Cookson A.L."/>
            <person name="Attwood G.T."/>
        </authorList>
    </citation>
    <scope>NUCLEOTIDE SEQUENCE [LARGE SCALE GENOMIC DNA]</scope>
    <source>
        <strain evidence="10">ATCC 51982 / DSM 14932 / B316</strain>
    </source>
</reference>
<gene>
    <name evidence="9" type="ordered locus">bpr_I0469</name>
</gene>
<dbReference type="PIRSF" id="PIRSF016636">
    <property type="entry name" value="AlgI_DltB"/>
    <property type="match status" value="1"/>
</dbReference>
<proteinExistence type="inferred from homology"/>
<evidence type="ECO:0000256" key="5">
    <source>
        <dbReference type="ARBA" id="ARBA00022989"/>
    </source>
</evidence>
<evidence type="ECO:0000256" key="2">
    <source>
        <dbReference type="ARBA" id="ARBA00010323"/>
    </source>
</evidence>
<accession>E0S016</accession>
<feature type="transmembrane region" description="Helical" evidence="8">
    <location>
        <begin position="224"/>
        <end position="243"/>
    </location>
</feature>
<dbReference type="eggNOG" id="COG1696">
    <property type="taxonomic scope" value="Bacteria"/>
</dbReference>
<dbReference type="InterPro" id="IPR004299">
    <property type="entry name" value="MBOAT_fam"/>
</dbReference>
<keyword evidence="5 8" id="KW-1133">Transmembrane helix</keyword>
<feature type="transmembrane region" description="Helical" evidence="8">
    <location>
        <begin position="77"/>
        <end position="95"/>
    </location>
</feature>
<feature type="transmembrane region" description="Helical" evidence="8">
    <location>
        <begin position="115"/>
        <end position="133"/>
    </location>
</feature>
<keyword evidence="6 7" id="KW-0472">Membrane</keyword>
<name>E0S016_BUTPB</name>
<dbReference type="STRING" id="515622.bpr_I0469"/>
<keyword evidence="3 7" id="KW-1003">Cell membrane</keyword>
<keyword evidence="7 9" id="KW-0808">Transferase</keyword>
<protein>
    <submittedName>
        <fullName evidence="9">Acyltransferase MBOAT family</fullName>
    </submittedName>
</protein>
<feature type="transmembrane region" description="Helical" evidence="8">
    <location>
        <begin position="48"/>
        <end position="65"/>
    </location>
</feature>
<dbReference type="GO" id="GO:0042121">
    <property type="term" value="P:alginic acid biosynthetic process"/>
    <property type="evidence" value="ECO:0007669"/>
    <property type="project" value="InterPro"/>
</dbReference>
<dbReference type="AlphaFoldDB" id="E0S016"/>
<dbReference type="Proteomes" id="UP000001299">
    <property type="component" value="Chromosome 1"/>
</dbReference>
<dbReference type="HOGENOM" id="CLU_025255_1_3_9"/>
<dbReference type="InterPro" id="IPR024194">
    <property type="entry name" value="Ac/AlaTfrase_AlgI/DltB"/>
</dbReference>
<evidence type="ECO:0000256" key="8">
    <source>
        <dbReference type="SAM" id="Phobius"/>
    </source>
</evidence>
<organism evidence="9 10">
    <name type="scientific">Butyrivibrio proteoclasticus (strain ATCC 51982 / DSM 14932 / B316)</name>
    <name type="common">Clostridium proteoclasticum</name>
    <dbReference type="NCBI Taxonomy" id="515622"/>
    <lineage>
        <taxon>Bacteria</taxon>
        <taxon>Bacillati</taxon>
        <taxon>Bacillota</taxon>
        <taxon>Clostridia</taxon>
        <taxon>Lachnospirales</taxon>
        <taxon>Lachnospiraceae</taxon>
        <taxon>Butyrivibrio</taxon>
    </lineage>
</organism>
<feature type="transmembrane region" description="Helical" evidence="8">
    <location>
        <begin position="325"/>
        <end position="343"/>
    </location>
</feature>
<feature type="transmembrane region" description="Helical" evidence="8">
    <location>
        <begin position="438"/>
        <end position="462"/>
    </location>
</feature>
<dbReference type="InterPro" id="IPR028362">
    <property type="entry name" value="AlgI"/>
</dbReference>
<feature type="transmembrane region" description="Helical" evidence="8">
    <location>
        <begin position="408"/>
        <end position="426"/>
    </location>
</feature>
<keyword evidence="10" id="KW-1185">Reference proteome</keyword>
<dbReference type="PANTHER" id="PTHR13285">
    <property type="entry name" value="ACYLTRANSFERASE"/>
    <property type="match status" value="1"/>
</dbReference>
<dbReference type="PANTHER" id="PTHR13285:SF18">
    <property type="entry name" value="PROTEIN-CYSTEINE N-PALMITOYLTRANSFERASE RASP"/>
    <property type="match status" value="1"/>
</dbReference>
<dbReference type="GO" id="GO:0005886">
    <property type="term" value="C:plasma membrane"/>
    <property type="evidence" value="ECO:0007669"/>
    <property type="project" value="UniProtKB-SubCell"/>
</dbReference>
<evidence type="ECO:0000256" key="7">
    <source>
        <dbReference type="PIRNR" id="PIRNR016636"/>
    </source>
</evidence>
<dbReference type="InterPro" id="IPR051085">
    <property type="entry name" value="MB_O-acyltransferase"/>
</dbReference>
<feature type="transmembrane region" description="Helical" evidence="8">
    <location>
        <begin position="6"/>
        <end position="22"/>
    </location>
</feature>
<sequence length="471" mass="53546">MVFSSLLFTFYFLPLVLVLYYISKDKYRNYILLVASLGFYAYGEPKFVFVMIGSIALNYLFALIIDKKRDKAFSKVLMVLDVVLNIGILFVYKYLDFAITIANKVSGASLQLKGIALPIGISFFTFQALSYVIDVYKGTVKVQKNPLYVALYISFFPQLIAGPIVRYSTIEDQILNRTSDIETFADGARRFMIGFGKKVIIANNLSEVASSSFGTDVATANPTFLWLGAICFSLQIFFDFSGYSDMAIGLGKMFGFHFLENFNYPYVSKSVTEFWRRWHISLSSWFRDYVYIPLGGSRVPFWRHILNMLAVWLLTGIWHGANYTFIAWGLGYFVLLVVEKYLIKPDKRKLVAFKVLWQIVTLLCVNFGWVIFNSSSLSYGIKYCLAMVGYYGNRFTIDDTVIYNMREYGAFLILGVLFSTPVVKVLGAKLGETKIGNATAIITPLCVGFVFLWAVSFLILGAHNPFIYFNF</sequence>
<evidence type="ECO:0000313" key="10">
    <source>
        <dbReference type="Proteomes" id="UP000001299"/>
    </source>
</evidence>
<dbReference type="KEGG" id="bpb:bpr_I0469"/>
<comment type="similarity">
    <text evidence="2 7">Belongs to the membrane-bound acyltransferase family.</text>
</comment>
<dbReference type="GO" id="GO:0016746">
    <property type="term" value="F:acyltransferase activity"/>
    <property type="evidence" value="ECO:0007669"/>
    <property type="project" value="UniProtKB-KW"/>
</dbReference>
<feature type="transmembrane region" description="Helical" evidence="8">
    <location>
        <begin position="301"/>
        <end position="319"/>
    </location>
</feature>
<feature type="transmembrane region" description="Helical" evidence="8">
    <location>
        <begin position="27"/>
        <end position="42"/>
    </location>
</feature>
<evidence type="ECO:0000256" key="3">
    <source>
        <dbReference type="ARBA" id="ARBA00022475"/>
    </source>
</evidence>
<keyword evidence="7 9" id="KW-0012">Acyltransferase</keyword>